<evidence type="ECO:0000313" key="3">
    <source>
        <dbReference type="Proteomes" id="UP000053890"/>
    </source>
</evidence>
<feature type="compositionally biased region" description="Basic and acidic residues" evidence="1">
    <location>
        <begin position="47"/>
        <end position="56"/>
    </location>
</feature>
<feature type="non-terminal residue" evidence="2">
    <location>
        <position position="743"/>
    </location>
</feature>
<feature type="compositionally biased region" description="Basic residues" evidence="1">
    <location>
        <begin position="642"/>
        <end position="662"/>
    </location>
</feature>
<feature type="region of interest" description="Disordered" evidence="1">
    <location>
        <begin position="511"/>
        <end position="743"/>
    </location>
</feature>
<feature type="non-terminal residue" evidence="2">
    <location>
        <position position="1"/>
    </location>
</feature>
<name>A0A194S7R4_RHOGW</name>
<feature type="region of interest" description="Disordered" evidence="1">
    <location>
        <begin position="386"/>
        <end position="452"/>
    </location>
</feature>
<feature type="compositionally biased region" description="Basic and acidic residues" evidence="1">
    <location>
        <begin position="75"/>
        <end position="86"/>
    </location>
</feature>
<feature type="compositionally biased region" description="Low complexity" evidence="1">
    <location>
        <begin position="611"/>
        <end position="620"/>
    </location>
</feature>
<feature type="compositionally biased region" description="Low complexity" evidence="1">
    <location>
        <begin position="131"/>
        <end position="140"/>
    </location>
</feature>
<evidence type="ECO:0000313" key="2">
    <source>
        <dbReference type="EMBL" id="KPV76599.1"/>
    </source>
</evidence>
<feature type="compositionally biased region" description="Low complexity" evidence="1">
    <location>
        <begin position="559"/>
        <end position="584"/>
    </location>
</feature>
<feature type="compositionally biased region" description="Basic residues" evidence="1">
    <location>
        <begin position="26"/>
        <end position="46"/>
    </location>
</feature>
<accession>A0A194S7R4</accession>
<keyword evidence="3" id="KW-1185">Reference proteome</keyword>
<dbReference type="AlphaFoldDB" id="A0A194S7R4"/>
<feature type="compositionally biased region" description="Basic residues" evidence="1">
    <location>
        <begin position="152"/>
        <end position="176"/>
    </location>
</feature>
<evidence type="ECO:0000256" key="1">
    <source>
        <dbReference type="SAM" id="MobiDB-lite"/>
    </source>
</evidence>
<feature type="region of interest" description="Disordered" evidence="1">
    <location>
        <begin position="19"/>
        <end position="195"/>
    </location>
</feature>
<feature type="region of interest" description="Disordered" evidence="1">
    <location>
        <begin position="213"/>
        <end position="268"/>
    </location>
</feature>
<dbReference type="RefSeq" id="XP_018272648.1">
    <property type="nucleotide sequence ID" value="XM_018416412.1"/>
</dbReference>
<proteinExistence type="predicted"/>
<dbReference type="EMBL" id="KQ474076">
    <property type="protein sequence ID" value="KPV76599.1"/>
    <property type="molecule type" value="Genomic_DNA"/>
</dbReference>
<feature type="compositionally biased region" description="Basic residues" evidence="1">
    <location>
        <begin position="543"/>
        <end position="558"/>
    </location>
</feature>
<sequence>GPARCVRGPPCRRRLVARPTCVPLRPRPRGRRSPRPHRHRHPRARRDRPPSSDRARPALGRHPPPSSRLTRPRTRLLDKGRVRLDPRPALGLDLCPPQRPPTLGRPRQGHPGLARLARPPQGRPRRPAPPQQLGRAPAQACEDGEASERRLERRRRRATRRRRRPALGPRVGRRRASSPCRQACPRPAAQHGRRLPPLAARHLCALALASRPPERSLVRPRPRRRPRASRRPRPSGARSALHRRRARRASRRAGGWHRRGERRGEGDGCRRHVREHLAPARRPYGLAHHGRHHLAVAVAQAARVDGRPAEPRAALGRRHDEYRNRRPPHFAIRLVARLAPDVVRLAVARPARRALPLARLCRQVDVRRRRHRGGRARVHVRQTVAEVEGRARAQQSAHRPDRHGPSLDRAQARVCRRARAPLPPSPDPRLAPASRPRRRTRPQCPPLDLERSTDERARLHGHDRGAAQAADLPRLALVLVRRTTRRRRPGLERRRRLGRLLRRSGRSGVCLAGAPGPVGRRRRPVLRRRARPEHGPYGELVLSRRRRSTRCRRRRRSRSSSSARLGGDARQVAPARGAVPAPRGLLCGAQPAQERRAHVCARRRDRGGRAQGQEGQAQGRRGQGRWEGQPKEERSGAERRQAVRARAPRRPVRRRPRQPPRVRARDAGRPRARAGARPAAPVDARECPGQGARRRQAAVRDRARRGRGARGEPRVEGVEGAARRRRRLDGALRTRTVRATSSL</sequence>
<feature type="compositionally biased region" description="Basic and acidic residues" evidence="1">
    <location>
        <begin position="628"/>
        <end position="641"/>
    </location>
</feature>
<feature type="compositionally biased region" description="Low complexity" evidence="1">
    <location>
        <begin position="673"/>
        <end position="682"/>
    </location>
</feature>
<feature type="compositionally biased region" description="Basic residues" evidence="1">
    <location>
        <begin position="692"/>
        <end position="708"/>
    </location>
</feature>
<reference evidence="2 3" key="1">
    <citation type="journal article" date="2015" name="Front. Microbiol.">
        <title>Genome sequence of the plant growth promoting endophytic yeast Rhodotorula graminis WP1.</title>
        <authorList>
            <person name="Firrincieli A."/>
            <person name="Otillar R."/>
            <person name="Salamov A."/>
            <person name="Schmutz J."/>
            <person name="Khan Z."/>
            <person name="Redman R.S."/>
            <person name="Fleck N.D."/>
            <person name="Lindquist E."/>
            <person name="Grigoriev I.V."/>
            <person name="Doty S.L."/>
        </authorList>
    </citation>
    <scope>NUCLEOTIDE SEQUENCE [LARGE SCALE GENOMIC DNA]</scope>
    <source>
        <strain evidence="2 3">WP1</strain>
    </source>
</reference>
<gene>
    <name evidence="2" type="ORF">RHOBADRAFT_52584</name>
</gene>
<protein>
    <submittedName>
        <fullName evidence="2">Uncharacterized protein</fullName>
    </submittedName>
</protein>
<dbReference type="GeneID" id="28976860"/>
<feature type="compositionally biased region" description="Basic residues" evidence="1">
    <location>
        <begin position="240"/>
        <end position="261"/>
    </location>
</feature>
<organism evidence="2 3">
    <name type="scientific">Rhodotorula graminis (strain WP1)</name>
    <dbReference type="NCBI Taxonomy" id="578459"/>
    <lineage>
        <taxon>Eukaryota</taxon>
        <taxon>Fungi</taxon>
        <taxon>Dikarya</taxon>
        <taxon>Basidiomycota</taxon>
        <taxon>Pucciniomycotina</taxon>
        <taxon>Microbotryomycetes</taxon>
        <taxon>Sporidiobolales</taxon>
        <taxon>Sporidiobolaceae</taxon>
        <taxon>Rhodotorula</taxon>
    </lineage>
</organism>
<feature type="compositionally biased region" description="Basic residues" evidence="1">
    <location>
        <begin position="218"/>
        <end position="233"/>
    </location>
</feature>
<dbReference type="Proteomes" id="UP000053890">
    <property type="component" value="Unassembled WGS sequence"/>
</dbReference>
<feature type="compositionally biased region" description="Basic residues" evidence="1">
    <location>
        <begin position="519"/>
        <end position="531"/>
    </location>
</feature>